<gene>
    <name evidence="1" type="ORF">HXL68_01950</name>
</gene>
<name>A0A930BS85_9RHOO</name>
<proteinExistence type="predicted"/>
<evidence type="ECO:0000313" key="1">
    <source>
        <dbReference type="EMBL" id="MBF1163782.1"/>
    </source>
</evidence>
<comment type="caution">
    <text evidence="1">The sequence shown here is derived from an EMBL/GenBank/DDBJ whole genome shotgun (WGS) entry which is preliminary data.</text>
</comment>
<protein>
    <submittedName>
        <fullName evidence="1">Uncharacterized protein</fullName>
    </submittedName>
</protein>
<organism evidence="1 2">
    <name type="scientific">Dechloromonas agitata</name>
    <dbReference type="NCBI Taxonomy" id="73030"/>
    <lineage>
        <taxon>Bacteria</taxon>
        <taxon>Pseudomonadati</taxon>
        <taxon>Pseudomonadota</taxon>
        <taxon>Betaproteobacteria</taxon>
        <taxon>Rhodocyclales</taxon>
        <taxon>Azonexaceae</taxon>
        <taxon>Dechloromonas</taxon>
    </lineage>
</organism>
<dbReference type="Proteomes" id="UP000718593">
    <property type="component" value="Unassembled WGS sequence"/>
</dbReference>
<sequence>MTITEAIRKHGLEFLRGRVVTNGSQRLIINDKDLDAAIELWEDEPENAYRQRRFYGSEIRNDPMHCVWIYGSYQVEETAEATPCVAA</sequence>
<reference evidence="1" key="1">
    <citation type="submission" date="2020-04" db="EMBL/GenBank/DDBJ databases">
        <title>Deep metagenomics examines the oral microbiome during advanced dental caries in children, revealing novel taxa and co-occurrences with host molecules.</title>
        <authorList>
            <person name="Baker J.L."/>
            <person name="Morton J.T."/>
            <person name="Dinis M."/>
            <person name="Alvarez R."/>
            <person name="Tran N.C."/>
            <person name="Knight R."/>
            <person name="Edlund A."/>
        </authorList>
    </citation>
    <scope>NUCLEOTIDE SEQUENCE</scope>
    <source>
        <strain evidence="1">JCVI_32_bin.24</strain>
    </source>
</reference>
<dbReference type="EMBL" id="JABZMI010000016">
    <property type="protein sequence ID" value="MBF1163782.1"/>
    <property type="molecule type" value="Genomic_DNA"/>
</dbReference>
<accession>A0A930BS85</accession>
<dbReference type="AlphaFoldDB" id="A0A930BS85"/>
<evidence type="ECO:0000313" key="2">
    <source>
        <dbReference type="Proteomes" id="UP000718593"/>
    </source>
</evidence>